<gene>
    <name evidence="1" type="ORF">EDD75_0359</name>
</gene>
<evidence type="ECO:0000313" key="1">
    <source>
        <dbReference type="EMBL" id="RPF49542.1"/>
    </source>
</evidence>
<organism evidence="1 2">
    <name type="scientific">Thermodesulfitimonas autotrophica</name>
    <dbReference type="NCBI Taxonomy" id="1894989"/>
    <lineage>
        <taxon>Bacteria</taxon>
        <taxon>Bacillati</taxon>
        <taxon>Bacillota</taxon>
        <taxon>Clostridia</taxon>
        <taxon>Thermoanaerobacterales</taxon>
        <taxon>Thermoanaerobacteraceae</taxon>
        <taxon>Thermodesulfitimonas</taxon>
    </lineage>
</organism>
<proteinExistence type="predicted"/>
<dbReference type="RefSeq" id="WP_123927148.1">
    <property type="nucleotide sequence ID" value="NZ_RKRE01000001.1"/>
</dbReference>
<name>A0A3N5BPJ0_9THEO</name>
<dbReference type="AlphaFoldDB" id="A0A3N5BPJ0"/>
<accession>A0A3N5BPJ0</accession>
<reference evidence="1 2" key="1">
    <citation type="submission" date="2018-11" db="EMBL/GenBank/DDBJ databases">
        <title>Genomic Encyclopedia of Type Strains, Phase IV (KMG-IV): sequencing the most valuable type-strain genomes for metagenomic binning, comparative biology and taxonomic classification.</title>
        <authorList>
            <person name="Goeker M."/>
        </authorList>
    </citation>
    <scope>NUCLEOTIDE SEQUENCE [LARGE SCALE GENOMIC DNA]</scope>
    <source>
        <strain evidence="1 2">DSM 102936</strain>
    </source>
</reference>
<protein>
    <submittedName>
        <fullName evidence="1">Uncharacterized protein</fullName>
    </submittedName>
</protein>
<keyword evidence="2" id="KW-1185">Reference proteome</keyword>
<dbReference type="Proteomes" id="UP000282654">
    <property type="component" value="Unassembled WGS sequence"/>
</dbReference>
<dbReference type="OrthoDB" id="1729067at2"/>
<evidence type="ECO:0000313" key="2">
    <source>
        <dbReference type="Proteomes" id="UP000282654"/>
    </source>
</evidence>
<dbReference type="EMBL" id="RKRE01000001">
    <property type="protein sequence ID" value="RPF49542.1"/>
    <property type="molecule type" value="Genomic_DNA"/>
</dbReference>
<comment type="caution">
    <text evidence="1">The sequence shown here is derived from an EMBL/GenBank/DDBJ whole genome shotgun (WGS) entry which is preliminary data.</text>
</comment>
<sequence>MDQWLLKKRCPLCGECHLSLRENEEFLRFFPGPELNLERLEEDEKAAAVPPCGWLVVRAKTASGGGEP</sequence>